<accession>A0A9D4G286</accession>
<organism evidence="1 2">
    <name type="scientific">Dreissena polymorpha</name>
    <name type="common">Zebra mussel</name>
    <name type="synonym">Mytilus polymorpha</name>
    <dbReference type="NCBI Taxonomy" id="45954"/>
    <lineage>
        <taxon>Eukaryota</taxon>
        <taxon>Metazoa</taxon>
        <taxon>Spiralia</taxon>
        <taxon>Lophotrochozoa</taxon>
        <taxon>Mollusca</taxon>
        <taxon>Bivalvia</taxon>
        <taxon>Autobranchia</taxon>
        <taxon>Heteroconchia</taxon>
        <taxon>Euheterodonta</taxon>
        <taxon>Imparidentia</taxon>
        <taxon>Neoheterodontei</taxon>
        <taxon>Myida</taxon>
        <taxon>Dreissenoidea</taxon>
        <taxon>Dreissenidae</taxon>
        <taxon>Dreissena</taxon>
    </lineage>
</organism>
<protein>
    <submittedName>
        <fullName evidence="1">Uncharacterized protein</fullName>
    </submittedName>
</protein>
<gene>
    <name evidence="1" type="ORF">DPMN_135605</name>
</gene>
<dbReference type="Proteomes" id="UP000828390">
    <property type="component" value="Unassembled WGS sequence"/>
</dbReference>
<dbReference type="AlphaFoldDB" id="A0A9D4G286"/>
<name>A0A9D4G286_DREPO</name>
<evidence type="ECO:0000313" key="1">
    <source>
        <dbReference type="EMBL" id="KAH3807270.1"/>
    </source>
</evidence>
<evidence type="ECO:0000313" key="2">
    <source>
        <dbReference type="Proteomes" id="UP000828390"/>
    </source>
</evidence>
<dbReference type="EMBL" id="JAIWYP010000006">
    <property type="protein sequence ID" value="KAH3807270.1"/>
    <property type="molecule type" value="Genomic_DNA"/>
</dbReference>
<comment type="caution">
    <text evidence="1">The sequence shown here is derived from an EMBL/GenBank/DDBJ whole genome shotgun (WGS) entry which is preliminary data.</text>
</comment>
<reference evidence="1" key="1">
    <citation type="journal article" date="2019" name="bioRxiv">
        <title>The Genome of the Zebra Mussel, Dreissena polymorpha: A Resource for Invasive Species Research.</title>
        <authorList>
            <person name="McCartney M.A."/>
            <person name="Auch B."/>
            <person name="Kono T."/>
            <person name="Mallez S."/>
            <person name="Zhang Y."/>
            <person name="Obille A."/>
            <person name="Becker A."/>
            <person name="Abrahante J.E."/>
            <person name="Garbe J."/>
            <person name="Badalamenti J.P."/>
            <person name="Herman A."/>
            <person name="Mangelson H."/>
            <person name="Liachko I."/>
            <person name="Sullivan S."/>
            <person name="Sone E.D."/>
            <person name="Koren S."/>
            <person name="Silverstein K.A.T."/>
            <person name="Beckman K.B."/>
            <person name="Gohl D.M."/>
        </authorList>
    </citation>
    <scope>NUCLEOTIDE SEQUENCE</scope>
    <source>
        <strain evidence="1">Duluth1</strain>
        <tissue evidence="1">Whole animal</tissue>
    </source>
</reference>
<sequence length="68" mass="7587">MSDGIMDRTVCVKTDGDACKETVTIQIKNCSSFYVYKLQRLPDHLGCPAAYYFVSNDLCHAQQSLPVP</sequence>
<keyword evidence="2" id="KW-1185">Reference proteome</keyword>
<reference evidence="1" key="2">
    <citation type="submission" date="2020-11" db="EMBL/GenBank/DDBJ databases">
        <authorList>
            <person name="McCartney M.A."/>
            <person name="Auch B."/>
            <person name="Kono T."/>
            <person name="Mallez S."/>
            <person name="Becker A."/>
            <person name="Gohl D.M."/>
            <person name="Silverstein K.A.T."/>
            <person name="Koren S."/>
            <person name="Bechman K.B."/>
            <person name="Herman A."/>
            <person name="Abrahante J.E."/>
            <person name="Garbe J."/>
        </authorList>
    </citation>
    <scope>NUCLEOTIDE SEQUENCE</scope>
    <source>
        <strain evidence="1">Duluth1</strain>
        <tissue evidence="1">Whole animal</tissue>
    </source>
</reference>
<proteinExistence type="predicted"/>